<feature type="transmembrane region" description="Helical" evidence="1">
    <location>
        <begin position="593"/>
        <end position="618"/>
    </location>
</feature>
<keyword evidence="1" id="KW-1133">Transmembrane helix</keyword>
<feature type="domain" description="LolA-like" evidence="4">
    <location>
        <begin position="241"/>
        <end position="361"/>
    </location>
</feature>
<feature type="domain" description="LolA-like" evidence="3">
    <location>
        <begin position="36"/>
        <end position="237"/>
    </location>
</feature>
<protein>
    <submittedName>
        <fullName evidence="6">Uncharacterized protein</fullName>
    </submittedName>
</protein>
<sequence>MNSLLLVLILSVAAVNGDRYLPQLNMCANPPKATETLSEALRLPFLNYKISGSVSDWFMQETWMIKETVTRDFAVLERQKNGYQEKWIRDFKGDVQIMFTNSSAPTVCNGNATKPNLINPELFDRISSPDTTSMNALVNGLVSFTTKNKGFFLPDTVEVVGGINTKTWVSCIEGNSSKVLLEVRLASYDSLDPASSSFHKPLLLSFRIAEMTSFDSTISRNHWSVELDRYETPIGDEGSIPSGVYCDGRNESILKLKPLNEYSASLNYINHAKGTSDVIEVFYSKSRQQLILAGNSFENLLNQEYPEDTDYILHDFKYGYEFTMSNGACADFFELPEKTNDVLLKVKENNTFFLQNPMEYTIVPAYIVWSRYRESKEFIDMKGMDYVKTTIWELRLTLDKEIHSYKVYDLTTHKLLTTMTVNKVEKSRLSTNSVQVSSCYDDGTPGNNTLILPIRNKNLVDMKRVGLARLNEALQKTINKNVHSVIPYRVTVQYMVNEHNVLSLVLRIAEKSVIEPSTVDGYNYENELEAVEVIGLIRTALMKNKMPIEIETVDGPETWIIDSSSIKPSPTPSIVEITETTTEAENELRLKCILLFILAILIVFAGMVATWAAVNIVLNYKPEKRQMQYNLMNSLEYQKY</sequence>
<reference evidence="6" key="1">
    <citation type="journal article" date="2008" name="Genome Res.">
        <title>Multigenome DNA sequence conservation identifies Hox cis-regulatory elements.</title>
        <authorList>
            <person name="Kuntz S.G."/>
            <person name="Schwarz E.M."/>
            <person name="DeModena J.A."/>
            <person name="De Buysscher T."/>
            <person name="Trout D."/>
            <person name="Shizuya H."/>
            <person name="Sternberg P.W."/>
            <person name="Wold B.J."/>
        </authorList>
    </citation>
    <scope>NUCLEOTIDE SEQUENCE</scope>
    <source>
        <strain evidence="6">CB5161</strain>
    </source>
</reference>
<gene>
    <name evidence="6" type="ORF">Cbre_JD01.005</name>
</gene>
<accession>B6VBA5</accession>
<dbReference type="InterPro" id="IPR058265">
    <property type="entry name" value="DUF7959"/>
</dbReference>
<feature type="signal peptide" evidence="2">
    <location>
        <begin position="1"/>
        <end position="17"/>
    </location>
</feature>
<evidence type="ECO:0000259" key="3">
    <source>
        <dbReference type="Pfam" id="PF25897"/>
    </source>
</evidence>
<keyword evidence="2" id="KW-0732">Signal</keyword>
<evidence type="ECO:0000259" key="5">
    <source>
        <dbReference type="Pfam" id="PF25899"/>
    </source>
</evidence>
<keyword evidence="1" id="KW-0812">Transmembrane</keyword>
<proteinExistence type="predicted"/>
<feature type="chain" id="PRO_5002851193" evidence="2">
    <location>
        <begin position="18"/>
        <end position="640"/>
    </location>
</feature>
<dbReference type="HOGENOM" id="CLU_436957_0_0_1"/>
<organism evidence="6">
    <name type="scientific">Caenorhabditis brenneri</name>
    <name type="common">Nematode worm</name>
    <dbReference type="NCBI Taxonomy" id="135651"/>
    <lineage>
        <taxon>Eukaryota</taxon>
        <taxon>Metazoa</taxon>
        <taxon>Ecdysozoa</taxon>
        <taxon>Nematoda</taxon>
        <taxon>Chromadorea</taxon>
        <taxon>Rhabditida</taxon>
        <taxon>Rhabditina</taxon>
        <taxon>Rhabditomorpha</taxon>
        <taxon>Rhabditoidea</taxon>
        <taxon>Rhabditidae</taxon>
        <taxon>Peloderinae</taxon>
        <taxon>Caenorhabditis</taxon>
    </lineage>
</organism>
<dbReference type="AlphaFoldDB" id="B6VBA5"/>
<dbReference type="EMBL" id="FJ362353">
    <property type="protein sequence ID" value="ACI48998.1"/>
    <property type="molecule type" value="Genomic_DNA"/>
</dbReference>
<dbReference type="InterPro" id="IPR058831">
    <property type="entry name" value="LolA-like_dom_2nd"/>
</dbReference>
<evidence type="ECO:0000256" key="2">
    <source>
        <dbReference type="SAM" id="SignalP"/>
    </source>
</evidence>
<name>B6VBA5_CAEBE</name>
<keyword evidence="1" id="KW-0472">Membrane</keyword>
<dbReference type="InterPro" id="IPR058830">
    <property type="entry name" value="LolA-like_dom_1st"/>
</dbReference>
<dbReference type="Pfam" id="PF25897">
    <property type="entry name" value="LolA_1st_nematode"/>
    <property type="match status" value="1"/>
</dbReference>
<feature type="domain" description="DUF7959" evidence="5">
    <location>
        <begin position="448"/>
        <end position="571"/>
    </location>
</feature>
<evidence type="ECO:0000256" key="1">
    <source>
        <dbReference type="SAM" id="Phobius"/>
    </source>
</evidence>
<evidence type="ECO:0000259" key="4">
    <source>
        <dbReference type="Pfam" id="PF25898"/>
    </source>
</evidence>
<evidence type="ECO:0000313" key="6">
    <source>
        <dbReference type="EMBL" id="ACI48998.1"/>
    </source>
</evidence>
<dbReference type="Pfam" id="PF25899">
    <property type="entry name" value="DUF7959"/>
    <property type="match status" value="1"/>
</dbReference>
<dbReference type="Pfam" id="PF25898">
    <property type="entry name" value="LolA_2nd_metazoa"/>
    <property type="match status" value="1"/>
</dbReference>